<accession>A0A3N2R9J9</accession>
<dbReference type="Proteomes" id="UP000268016">
    <property type="component" value="Unassembled WGS sequence"/>
</dbReference>
<comment type="similarity">
    <text evidence="1 3">Belongs to the enoyl-CoA hydratase/isomerase family.</text>
</comment>
<dbReference type="InterPro" id="IPR014748">
    <property type="entry name" value="Enoyl-CoA_hydra_C"/>
</dbReference>
<dbReference type="PANTHER" id="PTHR11941">
    <property type="entry name" value="ENOYL-COA HYDRATASE-RELATED"/>
    <property type="match status" value="1"/>
</dbReference>
<dbReference type="SUPFAM" id="SSF52096">
    <property type="entry name" value="ClpP/crotonase"/>
    <property type="match status" value="1"/>
</dbReference>
<dbReference type="PANTHER" id="PTHR11941:SF54">
    <property type="entry name" value="ENOYL-COA HYDRATASE, MITOCHONDRIAL"/>
    <property type="match status" value="1"/>
</dbReference>
<dbReference type="PROSITE" id="PS00166">
    <property type="entry name" value="ENOYL_COA_HYDRATASE"/>
    <property type="match status" value="1"/>
</dbReference>
<name>A0A3N2R9J9_9RHOB</name>
<keyword evidence="2" id="KW-0456">Lyase</keyword>
<organism evidence="4 5">
    <name type="scientific">Histidinibacterium lentulum</name>
    <dbReference type="NCBI Taxonomy" id="2480588"/>
    <lineage>
        <taxon>Bacteria</taxon>
        <taxon>Pseudomonadati</taxon>
        <taxon>Pseudomonadota</taxon>
        <taxon>Alphaproteobacteria</taxon>
        <taxon>Rhodobacterales</taxon>
        <taxon>Paracoccaceae</taxon>
        <taxon>Histidinibacterium</taxon>
    </lineage>
</organism>
<comment type="caution">
    <text evidence="4">The sequence shown here is derived from an EMBL/GenBank/DDBJ whole genome shotgun (WGS) entry which is preliminary data.</text>
</comment>
<evidence type="ECO:0000256" key="3">
    <source>
        <dbReference type="RuleBase" id="RU003707"/>
    </source>
</evidence>
<dbReference type="EMBL" id="RDRB01000001">
    <property type="protein sequence ID" value="ROU04093.1"/>
    <property type="molecule type" value="Genomic_DNA"/>
</dbReference>
<dbReference type="RefSeq" id="WP_123640501.1">
    <property type="nucleotide sequence ID" value="NZ_ML119081.1"/>
</dbReference>
<dbReference type="AlphaFoldDB" id="A0A3N2R9J9"/>
<evidence type="ECO:0000256" key="2">
    <source>
        <dbReference type="ARBA" id="ARBA00023239"/>
    </source>
</evidence>
<dbReference type="CDD" id="cd06558">
    <property type="entry name" value="crotonase-like"/>
    <property type="match status" value="1"/>
</dbReference>
<reference evidence="4 5" key="1">
    <citation type="submission" date="2018-10" db="EMBL/GenBank/DDBJ databases">
        <title>Histidinibacterium lentulum gen. nov., sp. nov., a marine bacterium from the culture broth of Picochlorum sp. 122.</title>
        <authorList>
            <person name="Wang G."/>
        </authorList>
    </citation>
    <scope>NUCLEOTIDE SEQUENCE [LARGE SCALE GENOMIC DNA]</scope>
    <source>
        <strain evidence="4 5">B17</strain>
    </source>
</reference>
<dbReference type="InterPro" id="IPR029045">
    <property type="entry name" value="ClpP/crotonase-like_dom_sf"/>
</dbReference>
<sequence length="262" mass="27379">MTEELHADGRLRLAPGPVAVLTLSAPERRNAVSRAMWAALPELCARIDRDDGIRVLILTGEGDTFSAGADISEFAESYATPDEAGRTNAVVHAGQTAVAGLSKPVIARIRGACVGGGCGLALSADLRFAASDARLGIPPARLGLAYSFSATRQLVTLVGPARAKDILFSARLIGAEEALAIGLTDRCLPPETLDAETLTYAETLAGLSQVSIRTAKAMIEAIRAGADAEPDTLRAAYDASFGGPDFAEGCRAFLEKRPPRFS</sequence>
<dbReference type="GO" id="GO:0016829">
    <property type="term" value="F:lyase activity"/>
    <property type="evidence" value="ECO:0007669"/>
    <property type="project" value="UniProtKB-KW"/>
</dbReference>
<dbReference type="OrthoDB" id="9795613at2"/>
<protein>
    <submittedName>
        <fullName evidence="4">Enoyl-CoA hydratase</fullName>
    </submittedName>
</protein>
<proteinExistence type="inferred from homology"/>
<dbReference type="Pfam" id="PF00378">
    <property type="entry name" value="ECH_1"/>
    <property type="match status" value="1"/>
</dbReference>
<evidence type="ECO:0000313" key="4">
    <source>
        <dbReference type="EMBL" id="ROU04093.1"/>
    </source>
</evidence>
<dbReference type="InterPro" id="IPR018376">
    <property type="entry name" value="Enoyl-CoA_hyd/isom_CS"/>
</dbReference>
<gene>
    <name evidence="4" type="ORF">EAT49_01455</name>
</gene>
<keyword evidence="5" id="KW-1185">Reference proteome</keyword>
<dbReference type="Gene3D" id="3.90.226.10">
    <property type="entry name" value="2-enoyl-CoA Hydratase, Chain A, domain 1"/>
    <property type="match status" value="1"/>
</dbReference>
<evidence type="ECO:0000313" key="5">
    <source>
        <dbReference type="Proteomes" id="UP000268016"/>
    </source>
</evidence>
<dbReference type="GO" id="GO:0006635">
    <property type="term" value="P:fatty acid beta-oxidation"/>
    <property type="evidence" value="ECO:0007669"/>
    <property type="project" value="TreeGrafter"/>
</dbReference>
<evidence type="ECO:0000256" key="1">
    <source>
        <dbReference type="ARBA" id="ARBA00005254"/>
    </source>
</evidence>
<dbReference type="InterPro" id="IPR001753">
    <property type="entry name" value="Enoyl-CoA_hydra/iso"/>
</dbReference>
<dbReference type="Gene3D" id="1.10.12.10">
    <property type="entry name" value="Lyase 2-enoyl-coa Hydratase, Chain A, domain 2"/>
    <property type="match status" value="1"/>
</dbReference>